<dbReference type="AlphaFoldDB" id="A0A0K0CV18"/>
<proteinExistence type="predicted"/>
<keyword evidence="2" id="KW-1185">Reference proteome</keyword>
<evidence type="ECO:0000313" key="2">
    <source>
        <dbReference type="Proteomes" id="UP000035642"/>
    </source>
</evidence>
<feature type="signal peptide" evidence="1">
    <location>
        <begin position="1"/>
        <end position="19"/>
    </location>
</feature>
<sequence>MTVQHSSLFFLAIVVSVAAQFSYGPFGNYGGFGGFPGYGGIPPYGMFPFGGGRTPPFGGGGSPALGSGGFPPFGGFSPYGGFQPFGGFGSGGLGALGNRYGTPGTLDSALRGAAYGALQAIGSG</sequence>
<reference evidence="2" key="1">
    <citation type="submission" date="2012-09" db="EMBL/GenBank/DDBJ databases">
        <authorList>
            <person name="Martin A.A."/>
        </authorList>
    </citation>
    <scope>NUCLEOTIDE SEQUENCE</scope>
</reference>
<feature type="chain" id="PRO_5005326229" evidence="1">
    <location>
        <begin position="20"/>
        <end position="124"/>
    </location>
</feature>
<organism evidence="2 3">
    <name type="scientific">Angiostrongylus cantonensis</name>
    <name type="common">Rat lungworm</name>
    <dbReference type="NCBI Taxonomy" id="6313"/>
    <lineage>
        <taxon>Eukaryota</taxon>
        <taxon>Metazoa</taxon>
        <taxon>Ecdysozoa</taxon>
        <taxon>Nematoda</taxon>
        <taxon>Chromadorea</taxon>
        <taxon>Rhabditida</taxon>
        <taxon>Rhabditina</taxon>
        <taxon>Rhabditomorpha</taxon>
        <taxon>Strongyloidea</taxon>
        <taxon>Metastrongylidae</taxon>
        <taxon>Angiostrongylus</taxon>
    </lineage>
</organism>
<dbReference type="WBParaSite" id="ACAC_0000112701-mRNA-1">
    <property type="protein sequence ID" value="ACAC_0000112701-mRNA-1"/>
    <property type="gene ID" value="ACAC_0000112701"/>
</dbReference>
<protein>
    <submittedName>
        <fullName evidence="3">Glycine-rich cell wall structural protein</fullName>
    </submittedName>
</protein>
<dbReference type="Proteomes" id="UP000035642">
    <property type="component" value="Unassembled WGS sequence"/>
</dbReference>
<keyword evidence="1" id="KW-0732">Signal</keyword>
<reference evidence="3" key="2">
    <citation type="submission" date="2017-02" db="UniProtKB">
        <authorList>
            <consortium name="WormBaseParasite"/>
        </authorList>
    </citation>
    <scope>IDENTIFICATION</scope>
</reference>
<evidence type="ECO:0000256" key="1">
    <source>
        <dbReference type="SAM" id="SignalP"/>
    </source>
</evidence>
<evidence type="ECO:0000313" key="3">
    <source>
        <dbReference type="WBParaSite" id="ACAC_0000112701-mRNA-1"/>
    </source>
</evidence>
<name>A0A0K0CV18_ANGCA</name>
<accession>A0A0K0CV18</accession>